<dbReference type="AlphaFoldDB" id="A0A0E9X883"/>
<reference evidence="1" key="1">
    <citation type="submission" date="2014-11" db="EMBL/GenBank/DDBJ databases">
        <authorList>
            <person name="Amaro Gonzalez C."/>
        </authorList>
    </citation>
    <scope>NUCLEOTIDE SEQUENCE</scope>
</reference>
<dbReference type="EMBL" id="GBXM01009901">
    <property type="protein sequence ID" value="JAH98676.1"/>
    <property type="molecule type" value="Transcribed_RNA"/>
</dbReference>
<organism evidence="1">
    <name type="scientific">Anguilla anguilla</name>
    <name type="common">European freshwater eel</name>
    <name type="synonym">Muraena anguilla</name>
    <dbReference type="NCBI Taxonomy" id="7936"/>
    <lineage>
        <taxon>Eukaryota</taxon>
        <taxon>Metazoa</taxon>
        <taxon>Chordata</taxon>
        <taxon>Craniata</taxon>
        <taxon>Vertebrata</taxon>
        <taxon>Euteleostomi</taxon>
        <taxon>Actinopterygii</taxon>
        <taxon>Neopterygii</taxon>
        <taxon>Teleostei</taxon>
        <taxon>Anguilliformes</taxon>
        <taxon>Anguillidae</taxon>
        <taxon>Anguilla</taxon>
    </lineage>
</organism>
<accession>A0A0E9X883</accession>
<name>A0A0E9X883_ANGAN</name>
<protein>
    <submittedName>
        <fullName evidence="1">Uncharacterized protein</fullName>
    </submittedName>
</protein>
<evidence type="ECO:0000313" key="1">
    <source>
        <dbReference type="EMBL" id="JAH98676.1"/>
    </source>
</evidence>
<proteinExistence type="predicted"/>
<sequence length="40" mass="4967">MFERAFLFSFTVNLVSHHFHFFFQEYFLFFKVLINVCSLI</sequence>
<reference evidence="1" key="2">
    <citation type="journal article" date="2015" name="Fish Shellfish Immunol.">
        <title>Early steps in the European eel (Anguilla anguilla)-Vibrio vulnificus interaction in the gills: Role of the RtxA13 toxin.</title>
        <authorList>
            <person name="Callol A."/>
            <person name="Pajuelo D."/>
            <person name="Ebbesson L."/>
            <person name="Teles M."/>
            <person name="MacKenzie S."/>
            <person name="Amaro C."/>
        </authorList>
    </citation>
    <scope>NUCLEOTIDE SEQUENCE</scope>
</reference>